<dbReference type="SUPFAM" id="SSF52141">
    <property type="entry name" value="Uracil-DNA glycosylase-like"/>
    <property type="match status" value="1"/>
</dbReference>
<dbReference type="Proteomes" id="UP000321157">
    <property type="component" value="Unassembled WGS sequence"/>
</dbReference>
<keyword evidence="7" id="KW-0227">DNA damage</keyword>
<keyword evidence="8" id="KW-0378">Hydrolase</keyword>
<evidence type="ECO:0000256" key="1">
    <source>
        <dbReference type="ARBA" id="ARBA00001400"/>
    </source>
</evidence>
<keyword evidence="5" id="KW-0004">4Fe-4S</keyword>
<comment type="similarity">
    <text evidence="2">Belongs to the uracil-DNA glycosylase (UDG) superfamily. Type 4 (UDGa) family.</text>
</comment>
<keyword evidence="14" id="KW-1185">Reference proteome</keyword>
<evidence type="ECO:0000256" key="9">
    <source>
        <dbReference type="ARBA" id="ARBA00023004"/>
    </source>
</evidence>
<dbReference type="InterPro" id="IPR051536">
    <property type="entry name" value="UDG_Type-4/5"/>
</dbReference>
<evidence type="ECO:0000313" key="13">
    <source>
        <dbReference type="EMBL" id="GEN32543.1"/>
    </source>
</evidence>
<feature type="domain" description="Uracil-DNA glycosylase-like" evidence="12">
    <location>
        <begin position="67"/>
        <end position="222"/>
    </location>
</feature>
<proteinExistence type="inferred from homology"/>
<dbReference type="AlphaFoldDB" id="A0A511V464"/>
<dbReference type="GO" id="GO:0046872">
    <property type="term" value="F:metal ion binding"/>
    <property type="evidence" value="ECO:0007669"/>
    <property type="project" value="UniProtKB-KW"/>
</dbReference>
<evidence type="ECO:0000256" key="3">
    <source>
        <dbReference type="ARBA" id="ARBA00012030"/>
    </source>
</evidence>
<dbReference type="Gene3D" id="3.40.470.10">
    <property type="entry name" value="Uracil-DNA glycosylase-like domain"/>
    <property type="match status" value="1"/>
</dbReference>
<dbReference type="PANTHER" id="PTHR33693">
    <property type="entry name" value="TYPE-5 URACIL-DNA GLYCOSYLASE"/>
    <property type="match status" value="1"/>
</dbReference>
<evidence type="ECO:0000259" key="12">
    <source>
        <dbReference type="SMART" id="SM00986"/>
    </source>
</evidence>
<sequence>MGEKWMKQVAEGMQDFYRRLTKDGYNPDDVKPALYEVERIVHMEQLRRQVLSCTDCSLCGHAKSRVPGTGNTGTPFMIVGEGPGEDEENWGLPLVGISGSLLTLILTKAGIRREQIYMTNVVKCRVTDEKGKNRTPAREETLECSKYLLRELEIIRPRVVLALGKVALQFFFPDMKTMSQFRGNVYDYNGIKVVPTWHPAYIVRQRGDALARSKREVWSDLKVAIECAKRNG</sequence>
<keyword evidence="10" id="KW-0411">Iron-sulfur</keyword>
<dbReference type="InterPro" id="IPR005273">
    <property type="entry name" value="Ura-DNA_glyco_family4"/>
</dbReference>
<gene>
    <name evidence="13" type="ORF">ADA01nite_00030</name>
</gene>
<evidence type="ECO:0000256" key="6">
    <source>
        <dbReference type="ARBA" id="ARBA00022723"/>
    </source>
</evidence>
<dbReference type="GO" id="GO:0004844">
    <property type="term" value="F:uracil DNA N-glycosylase activity"/>
    <property type="evidence" value="ECO:0007669"/>
    <property type="project" value="UniProtKB-EC"/>
</dbReference>
<dbReference type="NCBIfam" id="TIGR00758">
    <property type="entry name" value="UDG_fam4"/>
    <property type="match status" value="1"/>
</dbReference>
<keyword evidence="9" id="KW-0408">Iron</keyword>
<evidence type="ECO:0000256" key="7">
    <source>
        <dbReference type="ARBA" id="ARBA00022763"/>
    </source>
</evidence>
<evidence type="ECO:0000256" key="2">
    <source>
        <dbReference type="ARBA" id="ARBA00006521"/>
    </source>
</evidence>
<comment type="catalytic activity">
    <reaction evidence="1">
        <text>Hydrolyzes single-stranded DNA or mismatched double-stranded DNA and polynucleotides, releasing free uracil.</text>
        <dbReference type="EC" id="3.2.2.27"/>
    </reaction>
</comment>
<comment type="caution">
    <text evidence="13">The sequence shown here is derived from an EMBL/GenBank/DDBJ whole genome shotgun (WGS) entry which is preliminary data.</text>
</comment>
<reference evidence="13 14" key="1">
    <citation type="submission" date="2019-07" db="EMBL/GenBank/DDBJ databases">
        <title>Whole genome shotgun sequence of Aneurinibacillus danicus NBRC 102444.</title>
        <authorList>
            <person name="Hosoyama A."/>
            <person name="Uohara A."/>
            <person name="Ohji S."/>
            <person name="Ichikawa N."/>
        </authorList>
    </citation>
    <scope>NUCLEOTIDE SEQUENCE [LARGE SCALE GENOMIC DNA]</scope>
    <source>
        <strain evidence="13 14">NBRC 102444</strain>
    </source>
</reference>
<dbReference type="PANTHER" id="PTHR33693:SF1">
    <property type="entry name" value="TYPE-4 URACIL-DNA GLYCOSYLASE"/>
    <property type="match status" value="1"/>
</dbReference>
<name>A0A511V464_9BACL</name>
<evidence type="ECO:0000256" key="11">
    <source>
        <dbReference type="ARBA" id="ARBA00023204"/>
    </source>
</evidence>
<evidence type="ECO:0000256" key="4">
    <source>
        <dbReference type="ARBA" id="ARBA00019403"/>
    </source>
</evidence>
<evidence type="ECO:0000313" key="14">
    <source>
        <dbReference type="Proteomes" id="UP000321157"/>
    </source>
</evidence>
<keyword evidence="6" id="KW-0479">Metal-binding</keyword>
<dbReference type="CDD" id="cd10030">
    <property type="entry name" value="UDG-F4_TTUDGA_SPO1dp_like"/>
    <property type="match status" value="1"/>
</dbReference>
<dbReference type="EMBL" id="BJXX01000001">
    <property type="protein sequence ID" value="GEN32543.1"/>
    <property type="molecule type" value="Genomic_DNA"/>
</dbReference>
<accession>A0A511V464</accession>
<dbReference type="InterPro" id="IPR036895">
    <property type="entry name" value="Uracil-DNA_glycosylase-like_sf"/>
</dbReference>
<dbReference type="EC" id="3.2.2.27" evidence="3"/>
<dbReference type="SMART" id="SM00987">
    <property type="entry name" value="UreE_C"/>
    <property type="match status" value="1"/>
</dbReference>
<organism evidence="13 14">
    <name type="scientific">Aneurinibacillus danicus</name>
    <dbReference type="NCBI Taxonomy" id="267746"/>
    <lineage>
        <taxon>Bacteria</taxon>
        <taxon>Bacillati</taxon>
        <taxon>Bacillota</taxon>
        <taxon>Bacilli</taxon>
        <taxon>Bacillales</taxon>
        <taxon>Paenibacillaceae</taxon>
        <taxon>Aneurinibacillus group</taxon>
        <taxon>Aneurinibacillus</taxon>
    </lineage>
</organism>
<protein>
    <recommendedName>
        <fullName evidence="4">Type-4 uracil-DNA glycosylase</fullName>
        <ecNumber evidence="3">3.2.2.27</ecNumber>
    </recommendedName>
</protein>
<dbReference type="GO" id="GO:0006281">
    <property type="term" value="P:DNA repair"/>
    <property type="evidence" value="ECO:0007669"/>
    <property type="project" value="UniProtKB-KW"/>
</dbReference>
<dbReference type="GO" id="GO:0051539">
    <property type="term" value="F:4 iron, 4 sulfur cluster binding"/>
    <property type="evidence" value="ECO:0007669"/>
    <property type="project" value="UniProtKB-KW"/>
</dbReference>
<dbReference type="SMART" id="SM00986">
    <property type="entry name" value="UDG"/>
    <property type="match status" value="1"/>
</dbReference>
<evidence type="ECO:0000256" key="8">
    <source>
        <dbReference type="ARBA" id="ARBA00022801"/>
    </source>
</evidence>
<dbReference type="Pfam" id="PF03167">
    <property type="entry name" value="UDG"/>
    <property type="match status" value="1"/>
</dbReference>
<evidence type="ECO:0000256" key="10">
    <source>
        <dbReference type="ARBA" id="ARBA00023014"/>
    </source>
</evidence>
<evidence type="ECO:0000256" key="5">
    <source>
        <dbReference type="ARBA" id="ARBA00022485"/>
    </source>
</evidence>
<dbReference type="InterPro" id="IPR005122">
    <property type="entry name" value="Uracil-DNA_glycosylase-like"/>
</dbReference>
<keyword evidence="11" id="KW-0234">DNA repair</keyword>